<dbReference type="OrthoDB" id="3635282at2"/>
<reference evidence="1 2" key="1">
    <citation type="submission" date="2018-12" db="EMBL/GenBank/DDBJ databases">
        <title>Amycolatopsis eburnea sp. nov. actinomycete associate with arbuscular mycorrhiza fungal spore.</title>
        <authorList>
            <person name="Lumyong S."/>
            <person name="Chaiya L."/>
        </authorList>
    </citation>
    <scope>NUCLEOTIDE SEQUENCE [LARGE SCALE GENOMIC DNA]</scope>
    <source>
        <strain evidence="1 2">GLM-1</strain>
    </source>
</reference>
<evidence type="ECO:0000313" key="2">
    <source>
        <dbReference type="Proteomes" id="UP000267081"/>
    </source>
</evidence>
<accession>A0A3R9FMM5</accession>
<dbReference type="Proteomes" id="UP000267081">
    <property type="component" value="Unassembled WGS sequence"/>
</dbReference>
<keyword evidence="2" id="KW-1185">Reference proteome</keyword>
<comment type="caution">
    <text evidence="1">The sequence shown here is derived from an EMBL/GenBank/DDBJ whole genome shotgun (WGS) entry which is preliminary data.</text>
</comment>
<sequence length="77" mass="9322">MDREYRYWAWLSEGEHSVDAAREIIRTWQDPRGLEKEESHTPDGWRTTWTYQDVRDQHKRGHLLPITAEVAEQRTRS</sequence>
<protein>
    <submittedName>
        <fullName evidence="1">Uncharacterized protein</fullName>
    </submittedName>
</protein>
<proteinExistence type="predicted"/>
<name>A0A3R9FMM5_9PSEU</name>
<gene>
    <name evidence="1" type="ORF">EIY87_19165</name>
</gene>
<dbReference type="RefSeq" id="WP_125310064.1">
    <property type="nucleotide sequence ID" value="NZ_RSEC01000039.1"/>
</dbReference>
<dbReference type="EMBL" id="RSEC01000039">
    <property type="protein sequence ID" value="RSD17828.1"/>
    <property type="molecule type" value="Genomic_DNA"/>
</dbReference>
<dbReference type="AlphaFoldDB" id="A0A3R9FMM5"/>
<organism evidence="1 2">
    <name type="scientific">Amycolatopsis eburnea</name>
    <dbReference type="NCBI Taxonomy" id="2267691"/>
    <lineage>
        <taxon>Bacteria</taxon>
        <taxon>Bacillati</taxon>
        <taxon>Actinomycetota</taxon>
        <taxon>Actinomycetes</taxon>
        <taxon>Pseudonocardiales</taxon>
        <taxon>Pseudonocardiaceae</taxon>
        <taxon>Amycolatopsis</taxon>
    </lineage>
</organism>
<evidence type="ECO:0000313" key="1">
    <source>
        <dbReference type="EMBL" id="RSD17828.1"/>
    </source>
</evidence>